<dbReference type="Proteomes" id="UP000191518">
    <property type="component" value="Unassembled WGS sequence"/>
</dbReference>
<dbReference type="AlphaFoldDB" id="A0A1V6R9D5"/>
<keyword evidence="3" id="KW-1185">Reference proteome</keyword>
<protein>
    <recommendedName>
        <fullName evidence="4">BTB domain-containing protein</fullName>
    </recommendedName>
</protein>
<evidence type="ECO:0000313" key="3">
    <source>
        <dbReference type="Proteomes" id="UP000191518"/>
    </source>
</evidence>
<dbReference type="SUPFAM" id="SSF54695">
    <property type="entry name" value="POZ domain"/>
    <property type="match status" value="1"/>
</dbReference>
<name>A0A1V6R9D5_9EURO</name>
<evidence type="ECO:0008006" key="4">
    <source>
        <dbReference type="Google" id="ProtNLM"/>
    </source>
</evidence>
<accession>A0A1V6R9D5</accession>
<dbReference type="PANTHER" id="PTHR47843:SF5">
    <property type="entry name" value="BTB_POZ DOMAIN PROTEIN"/>
    <property type="match status" value="1"/>
</dbReference>
<evidence type="ECO:0000313" key="2">
    <source>
        <dbReference type="EMBL" id="OQD98194.1"/>
    </source>
</evidence>
<proteinExistence type="predicted"/>
<dbReference type="EMBL" id="MDYP01000075">
    <property type="protein sequence ID" value="OQD98194.1"/>
    <property type="molecule type" value="Genomic_DNA"/>
</dbReference>
<gene>
    <name evidence="2" type="ORF">PENVUL_c075G00833</name>
</gene>
<feature type="compositionally biased region" description="Acidic residues" evidence="1">
    <location>
        <begin position="22"/>
        <end position="31"/>
    </location>
</feature>
<reference evidence="3" key="1">
    <citation type="journal article" date="2017" name="Nat. Microbiol.">
        <title>Global analysis of biosynthetic gene clusters reveals vast potential of secondary metabolite production in Penicillium species.</title>
        <authorList>
            <person name="Nielsen J.C."/>
            <person name="Grijseels S."/>
            <person name="Prigent S."/>
            <person name="Ji B."/>
            <person name="Dainat J."/>
            <person name="Nielsen K.F."/>
            <person name="Frisvad J.C."/>
            <person name="Workman M."/>
            <person name="Nielsen J."/>
        </authorList>
    </citation>
    <scope>NUCLEOTIDE SEQUENCE [LARGE SCALE GENOMIC DNA]</scope>
    <source>
        <strain evidence="3">IBT 29486</strain>
    </source>
</reference>
<dbReference type="Gene3D" id="3.30.710.10">
    <property type="entry name" value="Potassium Channel Kv1.1, Chain A"/>
    <property type="match status" value="1"/>
</dbReference>
<feature type="region of interest" description="Disordered" evidence="1">
    <location>
        <begin position="1"/>
        <end position="31"/>
    </location>
</feature>
<dbReference type="STRING" id="29845.A0A1V6R9D5"/>
<dbReference type="InterPro" id="IPR011333">
    <property type="entry name" value="SKP1/BTB/POZ_sf"/>
</dbReference>
<organism evidence="2 3">
    <name type="scientific">Penicillium vulpinum</name>
    <dbReference type="NCBI Taxonomy" id="29845"/>
    <lineage>
        <taxon>Eukaryota</taxon>
        <taxon>Fungi</taxon>
        <taxon>Dikarya</taxon>
        <taxon>Ascomycota</taxon>
        <taxon>Pezizomycotina</taxon>
        <taxon>Eurotiomycetes</taxon>
        <taxon>Eurotiomycetidae</taxon>
        <taxon>Eurotiales</taxon>
        <taxon>Aspergillaceae</taxon>
        <taxon>Penicillium</taxon>
    </lineage>
</organism>
<evidence type="ECO:0000256" key="1">
    <source>
        <dbReference type="SAM" id="MobiDB-lite"/>
    </source>
</evidence>
<dbReference type="CDD" id="cd18186">
    <property type="entry name" value="BTB_POZ_ZBTB_KLHL-like"/>
    <property type="match status" value="1"/>
</dbReference>
<sequence length="291" mass="33423">MKKKKVSARITKQLEQAAKKEEEEEEEEEEVVEDINPANELLHALAIYQMLLQRVRLDPRYSDLTIECRGDEHAVHKCIVCPRSAFLAKESSTNRATLQEEPRLVKGLIEYFYYLDYEVQPHCPDTDVFIGLDKPTPDTETDADVVRAPSEPKEDLVATFDPLSIHISMYSLADRMFIEGLKVLSKKKFIQELDQRVNTEIFPYAITQIYNSTHASDRGLRDIAVKATMDNLQQLRTAPYGHVASTATSVFTDSLLKEIPQFCYDLAVAMMEKTVSDWRCYGYSRKNWISQ</sequence>
<dbReference type="PANTHER" id="PTHR47843">
    <property type="entry name" value="BTB DOMAIN-CONTAINING PROTEIN-RELATED"/>
    <property type="match status" value="1"/>
</dbReference>
<comment type="caution">
    <text evidence="2">The sequence shown here is derived from an EMBL/GenBank/DDBJ whole genome shotgun (WGS) entry which is preliminary data.</text>
</comment>